<dbReference type="Gene3D" id="2.115.10.20">
    <property type="entry name" value="Glycosyl hydrolase domain, family 43"/>
    <property type="match status" value="1"/>
</dbReference>
<dbReference type="InterPro" id="IPR006710">
    <property type="entry name" value="Glyco_hydro_43"/>
</dbReference>
<name>A0ABR7MW35_9FIRM</name>
<evidence type="ECO:0000313" key="7">
    <source>
        <dbReference type="Proteomes" id="UP000637513"/>
    </source>
</evidence>
<accession>A0ABR7MW35</accession>
<dbReference type="CDD" id="cd18617">
    <property type="entry name" value="GH43_XynB-like"/>
    <property type="match status" value="1"/>
</dbReference>
<evidence type="ECO:0000256" key="3">
    <source>
        <dbReference type="ARBA" id="ARBA00023295"/>
    </source>
</evidence>
<dbReference type="Proteomes" id="UP000637513">
    <property type="component" value="Unassembled WGS sequence"/>
</dbReference>
<proteinExistence type="inferred from homology"/>
<feature type="domain" description="Beta-xylosidase C-terminal Concanavalin A-like" evidence="5">
    <location>
        <begin position="310"/>
        <end position="488"/>
    </location>
</feature>
<evidence type="ECO:0000313" key="6">
    <source>
        <dbReference type="EMBL" id="MBC8558015.1"/>
    </source>
</evidence>
<dbReference type="Pfam" id="PF04616">
    <property type="entry name" value="Glyco_hydro_43"/>
    <property type="match status" value="1"/>
</dbReference>
<keyword evidence="7" id="KW-1185">Reference proteome</keyword>
<comment type="similarity">
    <text evidence="1 4">Belongs to the glycosyl hydrolase 43 family.</text>
</comment>
<evidence type="ECO:0000256" key="2">
    <source>
        <dbReference type="ARBA" id="ARBA00022801"/>
    </source>
</evidence>
<gene>
    <name evidence="6" type="ORF">H8700_09880</name>
</gene>
<dbReference type="SUPFAM" id="SSF49899">
    <property type="entry name" value="Concanavalin A-like lectins/glucanases"/>
    <property type="match status" value="1"/>
</dbReference>
<keyword evidence="3 4" id="KW-0326">Glycosidase</keyword>
<dbReference type="SUPFAM" id="SSF75005">
    <property type="entry name" value="Arabinanase/levansucrase/invertase"/>
    <property type="match status" value="1"/>
</dbReference>
<sequence>MKYNNPIVKGFYPDPSVCFANGKYYMVCSSFQYFPGVPLFESNDLVNWTQIGHVLTRKNQIMLEKVNSSGGVFAPTIRFHNGRFYMVTTNDTTHQHFYVYTDDIHKEWSDPIYVDQNGIDPSLYFEGDKTYFMSNGSDDTGKPGVIQCEIDIETGKKLSPSTCIWQGSGGRYLESPHLYKIGDWYYLMAAEGGTEYGHMVTYARSSSVWGPFENYKSNPVLTNRNKAPYIIQGIGHGDLIRDTNGDWHILCLGFRQIHIWHTFHNLGREVFLIPVSFDQDGWFTAGNDGTAEETYELKGDFEQITKDTYTFENTNWNLDWCFLRHPHLENYTLEDNKAILRGTSVTIDEADSPTFLAIRQRDFKGNLRCHLSIDTGEAGITIYMSELEHYDIAIRKNKEQYECVLKLNVGTIKHEEKVVPLANPEADLCIRLDNEEYTFSVKEQGKETILGKGMTRYLSSEVSGGFTGVLFGMYAIGEQNTATFTDFNCHYEENEPITVFA</sequence>
<evidence type="ECO:0000259" key="5">
    <source>
        <dbReference type="Pfam" id="PF17851"/>
    </source>
</evidence>
<dbReference type="InterPro" id="IPR013320">
    <property type="entry name" value="ConA-like_dom_sf"/>
</dbReference>
<reference evidence="6 7" key="1">
    <citation type="submission" date="2020-08" db="EMBL/GenBank/DDBJ databases">
        <title>Genome public.</title>
        <authorList>
            <person name="Liu C."/>
            <person name="Sun Q."/>
        </authorList>
    </citation>
    <scope>NUCLEOTIDE SEQUENCE [LARGE SCALE GENOMIC DNA]</scope>
    <source>
        <strain evidence="6 7">BX3</strain>
    </source>
</reference>
<comment type="caution">
    <text evidence="6">The sequence shown here is derived from an EMBL/GenBank/DDBJ whole genome shotgun (WGS) entry which is preliminary data.</text>
</comment>
<dbReference type="EMBL" id="JACRSW010000032">
    <property type="protein sequence ID" value="MBC8558015.1"/>
    <property type="molecule type" value="Genomic_DNA"/>
</dbReference>
<dbReference type="Pfam" id="PF17851">
    <property type="entry name" value="GH43_C2"/>
    <property type="match status" value="1"/>
</dbReference>
<keyword evidence="2 4" id="KW-0378">Hydrolase</keyword>
<dbReference type="InterPro" id="IPR041542">
    <property type="entry name" value="GH43_C2"/>
</dbReference>
<dbReference type="RefSeq" id="WP_249305480.1">
    <property type="nucleotide sequence ID" value="NZ_JACRSW010000032.1"/>
</dbReference>
<organism evidence="6 7">
    <name type="scientific">Jutongia hominis</name>
    <dbReference type="NCBI Taxonomy" id="2763664"/>
    <lineage>
        <taxon>Bacteria</taxon>
        <taxon>Bacillati</taxon>
        <taxon>Bacillota</taxon>
        <taxon>Clostridia</taxon>
        <taxon>Lachnospirales</taxon>
        <taxon>Lachnospiraceae</taxon>
        <taxon>Jutongia</taxon>
    </lineage>
</organism>
<dbReference type="Gene3D" id="2.60.120.200">
    <property type="match status" value="1"/>
</dbReference>
<dbReference type="InterPro" id="IPR051795">
    <property type="entry name" value="Glycosyl_Hydrlase_43"/>
</dbReference>
<dbReference type="GO" id="GO:0016787">
    <property type="term" value="F:hydrolase activity"/>
    <property type="evidence" value="ECO:0007669"/>
    <property type="project" value="UniProtKB-KW"/>
</dbReference>
<evidence type="ECO:0000256" key="1">
    <source>
        <dbReference type="ARBA" id="ARBA00009865"/>
    </source>
</evidence>
<dbReference type="InterPro" id="IPR023296">
    <property type="entry name" value="Glyco_hydro_beta-prop_sf"/>
</dbReference>
<dbReference type="PANTHER" id="PTHR42812">
    <property type="entry name" value="BETA-XYLOSIDASE"/>
    <property type="match status" value="1"/>
</dbReference>
<evidence type="ECO:0000256" key="4">
    <source>
        <dbReference type="RuleBase" id="RU361187"/>
    </source>
</evidence>
<dbReference type="PANTHER" id="PTHR42812:SF12">
    <property type="entry name" value="BETA-XYLOSIDASE-RELATED"/>
    <property type="match status" value="1"/>
</dbReference>
<protein>
    <submittedName>
        <fullName evidence="6">Glycoside hydrolase family 43 protein</fullName>
    </submittedName>
</protein>